<feature type="transmembrane region" description="Helical" evidence="6">
    <location>
        <begin position="336"/>
        <end position="357"/>
    </location>
</feature>
<feature type="transmembrane region" description="Helical" evidence="6">
    <location>
        <begin position="751"/>
        <end position="773"/>
    </location>
</feature>
<evidence type="ECO:0000313" key="9">
    <source>
        <dbReference type="EMBL" id="MBO0934647.1"/>
    </source>
</evidence>
<feature type="transmembrane region" description="Helical" evidence="6">
    <location>
        <begin position="280"/>
        <end position="302"/>
    </location>
</feature>
<proteinExistence type="predicted"/>
<dbReference type="EMBL" id="JAFMYU010000035">
    <property type="protein sequence ID" value="MBO0934647.1"/>
    <property type="molecule type" value="Genomic_DNA"/>
</dbReference>
<comment type="subcellular location">
    <subcellularLocation>
        <location evidence="1">Cell membrane</location>
        <topology evidence="1">Multi-pass membrane protein</topology>
    </subcellularLocation>
</comment>
<dbReference type="GO" id="GO:0005886">
    <property type="term" value="C:plasma membrane"/>
    <property type="evidence" value="ECO:0007669"/>
    <property type="project" value="UniProtKB-SubCell"/>
</dbReference>
<dbReference type="PANTHER" id="PTHR30572">
    <property type="entry name" value="MEMBRANE COMPONENT OF TRANSPORTER-RELATED"/>
    <property type="match status" value="1"/>
</dbReference>
<dbReference type="InterPro" id="IPR050250">
    <property type="entry name" value="Macrolide_Exporter_MacB"/>
</dbReference>
<feature type="transmembrane region" description="Helical" evidence="6">
    <location>
        <begin position="21"/>
        <end position="41"/>
    </location>
</feature>
<evidence type="ECO:0000256" key="3">
    <source>
        <dbReference type="ARBA" id="ARBA00022692"/>
    </source>
</evidence>
<evidence type="ECO:0000256" key="6">
    <source>
        <dbReference type="SAM" id="Phobius"/>
    </source>
</evidence>
<name>A0A939G8Z1_9BACT</name>
<dbReference type="Pfam" id="PF12704">
    <property type="entry name" value="MacB_PCD"/>
    <property type="match status" value="2"/>
</dbReference>
<keyword evidence="4 6" id="KW-1133">Transmembrane helix</keyword>
<comment type="caution">
    <text evidence="9">The sequence shown here is derived from an EMBL/GenBank/DDBJ whole genome shotgun (WGS) entry which is preliminary data.</text>
</comment>
<feature type="domain" description="ABC3 transporter permease C-terminal" evidence="7">
    <location>
        <begin position="287"/>
        <end position="402"/>
    </location>
</feature>
<dbReference type="InterPro" id="IPR003838">
    <property type="entry name" value="ABC3_permease_C"/>
</dbReference>
<feature type="transmembrane region" description="Helical" evidence="6">
    <location>
        <begin position="663"/>
        <end position="686"/>
    </location>
</feature>
<reference evidence="9 10" key="1">
    <citation type="submission" date="2021-03" db="EMBL/GenBank/DDBJ databases">
        <title>Fibrella sp. HMF5036 genome sequencing and assembly.</title>
        <authorList>
            <person name="Kang H."/>
            <person name="Kim H."/>
            <person name="Bae S."/>
            <person name="Joh K."/>
        </authorList>
    </citation>
    <scope>NUCLEOTIDE SEQUENCE [LARGE SCALE GENOMIC DNA]</scope>
    <source>
        <strain evidence="9 10">HMF5036</strain>
    </source>
</reference>
<keyword evidence="10" id="KW-1185">Reference proteome</keyword>
<keyword evidence="3 6" id="KW-0812">Transmembrane</keyword>
<feature type="transmembrane region" description="Helical" evidence="6">
    <location>
        <begin position="722"/>
        <end position="739"/>
    </location>
</feature>
<evidence type="ECO:0000259" key="7">
    <source>
        <dbReference type="Pfam" id="PF02687"/>
    </source>
</evidence>
<keyword evidence="5 6" id="KW-0472">Membrane</keyword>
<feature type="transmembrane region" description="Helical" evidence="6">
    <location>
        <begin position="422"/>
        <end position="442"/>
    </location>
</feature>
<accession>A0A939G8Z1</accession>
<evidence type="ECO:0000256" key="5">
    <source>
        <dbReference type="ARBA" id="ARBA00023136"/>
    </source>
</evidence>
<feature type="domain" description="MacB-like periplasmic core" evidence="8">
    <location>
        <begin position="473"/>
        <end position="631"/>
    </location>
</feature>
<dbReference type="InterPro" id="IPR025857">
    <property type="entry name" value="MacB_PCD"/>
</dbReference>
<gene>
    <name evidence="9" type="ORF">J2I48_26800</name>
</gene>
<evidence type="ECO:0000256" key="2">
    <source>
        <dbReference type="ARBA" id="ARBA00022475"/>
    </source>
</evidence>
<evidence type="ECO:0000256" key="1">
    <source>
        <dbReference type="ARBA" id="ARBA00004651"/>
    </source>
</evidence>
<feature type="domain" description="MacB-like periplasmic core" evidence="8">
    <location>
        <begin position="20"/>
        <end position="237"/>
    </location>
</feature>
<feature type="domain" description="ABC3 transporter permease C-terminal" evidence="7">
    <location>
        <begin position="670"/>
        <end position="779"/>
    </location>
</feature>
<organism evidence="9 10">
    <name type="scientific">Fibrella aquatilis</name>
    <dbReference type="NCBI Taxonomy" id="2817059"/>
    <lineage>
        <taxon>Bacteria</taxon>
        <taxon>Pseudomonadati</taxon>
        <taxon>Bacteroidota</taxon>
        <taxon>Cytophagia</taxon>
        <taxon>Cytophagales</taxon>
        <taxon>Spirosomataceae</taxon>
        <taxon>Fibrella</taxon>
    </lineage>
</organism>
<dbReference type="Proteomes" id="UP000664795">
    <property type="component" value="Unassembled WGS sequence"/>
</dbReference>
<dbReference type="Pfam" id="PF02687">
    <property type="entry name" value="FtsX"/>
    <property type="match status" value="2"/>
</dbReference>
<protein>
    <submittedName>
        <fullName evidence="9">ABC transporter permease</fullName>
    </submittedName>
</protein>
<keyword evidence="2" id="KW-1003">Cell membrane</keyword>
<dbReference type="PANTHER" id="PTHR30572:SF18">
    <property type="entry name" value="ABC-TYPE MACROLIDE FAMILY EXPORT SYSTEM PERMEASE COMPONENT 2"/>
    <property type="match status" value="1"/>
</dbReference>
<evidence type="ECO:0000256" key="4">
    <source>
        <dbReference type="ARBA" id="ARBA00022989"/>
    </source>
</evidence>
<dbReference type="AlphaFoldDB" id="A0A939G8Z1"/>
<feature type="transmembrane region" description="Helical" evidence="6">
    <location>
        <begin position="377"/>
        <end position="401"/>
    </location>
</feature>
<evidence type="ECO:0000259" key="8">
    <source>
        <dbReference type="Pfam" id="PF12704"/>
    </source>
</evidence>
<evidence type="ECO:0000313" key="10">
    <source>
        <dbReference type="Proteomes" id="UP000664795"/>
    </source>
</evidence>
<sequence>MLRNYLKIAWRNLVRSKTFSTINVLGLALGMASSLLIWLWVQDELRIGTQYPSAQHLHRVMEHEIADGRIVTDEDTPGLLADELKRVLPEVVYAANMAAVENVLMAGTVTTRQKGLYAGADWFRLYDVPLLEGTTQTANSTPGSIAISENVAKVYFGGVQQAIGKTLRFDDWQDCRVTAVFANLPANAPEKYDYVRNWQDFLRQEQWLTHWENSGPTTRVQLRPEADVAKVNAKLKTFLKGRNKDINANFNIELFLQPETEAYLYGHFRNGQRDGGRIEYVRMFVGVAVFLLLIAAINFMNLATARSAKRAREVGVRKVVGAGRASLIGQFMGETFLLALLALGLAVIAVAVVLPSFNTLTEKRLVMPLASPESWAMWLGLAVVVGALAGSYPALFLSSLSPVRVLKSALRVGAGAQQFRRGLVVFQFVLSMVMIVGTLVIYRQLHYIQQKNLGFDRANLISLSREGALIHQYQQFKERLSQMPGIQQVTFLKSNPLYNGSTSDGVRWPGKDPTVAIQFNNTSVGYDFVKTMNLKLVQGRDFSPAYGADSSNYLINEAAARRMGFANPVGKPLTFWGTPGTIIGVLKDFHFNSLHVAVRPLIVRLIPVKQPDAGVILVRPAPGQTEQALQNAETLWREMNPKFPFNYGFVDDDFARQYRNETIVGTLTMAFACLAIFIACLGLFGLATFTAEQRTKEIGIRKVLGASITSIIALLNKEFLKLVLIAVVLASPLAGYVMSRWLEGFAYRIELTWWMFALAGTLAILIALLTVSFQSLKAALVNPVKSLQSE</sequence>
<dbReference type="GO" id="GO:0022857">
    <property type="term" value="F:transmembrane transporter activity"/>
    <property type="evidence" value="ECO:0007669"/>
    <property type="project" value="TreeGrafter"/>
</dbReference>